<dbReference type="GO" id="GO:0046951">
    <property type="term" value="P:ketone body biosynthetic process"/>
    <property type="evidence" value="ECO:0007669"/>
    <property type="project" value="TreeGrafter"/>
</dbReference>
<dbReference type="WBParaSite" id="PgR010_g061_t03">
    <property type="protein sequence ID" value="PgR010_g061_t03"/>
    <property type="gene ID" value="PgR010_g061"/>
</dbReference>
<dbReference type="FunFam" id="3.20.20.70:FF:000201">
    <property type="entry name" value="Hydroxymethylglutaryl-CoA lyase"/>
    <property type="match status" value="1"/>
</dbReference>
<accession>A0A915ANT6</accession>
<name>A0A915ANT6_PARUN</name>
<dbReference type="EC" id="4.1.3.4" evidence="3"/>
<dbReference type="CDD" id="cd07938">
    <property type="entry name" value="DRE_TIM_HMGL"/>
    <property type="match status" value="1"/>
</dbReference>
<dbReference type="InterPro" id="IPR013785">
    <property type="entry name" value="Aldolase_TIM"/>
</dbReference>
<evidence type="ECO:0000259" key="7">
    <source>
        <dbReference type="PROSITE" id="PS50991"/>
    </source>
</evidence>
<dbReference type="PROSITE" id="PS01062">
    <property type="entry name" value="HMG_COA_LYASE"/>
    <property type="match status" value="1"/>
</dbReference>
<evidence type="ECO:0000256" key="6">
    <source>
        <dbReference type="ARBA" id="ARBA00049877"/>
    </source>
</evidence>
<evidence type="ECO:0000256" key="1">
    <source>
        <dbReference type="ARBA" id="ARBA00005143"/>
    </source>
</evidence>
<dbReference type="WBParaSite" id="PgR010_g061_t04">
    <property type="protein sequence ID" value="PgR010_g061_t04"/>
    <property type="gene ID" value="PgR010_g061"/>
</dbReference>
<reference evidence="9 10" key="1">
    <citation type="submission" date="2022-11" db="UniProtKB">
        <authorList>
            <consortium name="WormBaseParasite"/>
        </authorList>
    </citation>
    <scope>IDENTIFICATION</scope>
</reference>
<dbReference type="GO" id="GO:0004419">
    <property type="term" value="F:hydroxymethylglutaryl-CoA lyase activity"/>
    <property type="evidence" value="ECO:0007669"/>
    <property type="project" value="UniProtKB-EC"/>
</dbReference>
<evidence type="ECO:0000256" key="3">
    <source>
        <dbReference type="ARBA" id="ARBA00012910"/>
    </source>
</evidence>
<evidence type="ECO:0000313" key="9">
    <source>
        <dbReference type="WBParaSite" id="PgR010_g061_t02"/>
    </source>
</evidence>
<dbReference type="SUPFAM" id="SSF51569">
    <property type="entry name" value="Aldolase"/>
    <property type="match status" value="1"/>
</dbReference>
<comment type="catalytic activity">
    <reaction evidence="6">
        <text>(3S)-3-hydroxy-3-methylglutaryl-CoA = acetoacetate + acetyl-CoA</text>
        <dbReference type="Rhea" id="RHEA:24404"/>
        <dbReference type="ChEBI" id="CHEBI:13705"/>
        <dbReference type="ChEBI" id="CHEBI:43074"/>
        <dbReference type="ChEBI" id="CHEBI:57288"/>
        <dbReference type="EC" id="4.1.3.4"/>
    </reaction>
</comment>
<evidence type="ECO:0000256" key="5">
    <source>
        <dbReference type="ARBA" id="ARBA00023239"/>
    </source>
</evidence>
<keyword evidence="5" id="KW-0456">Lyase</keyword>
<dbReference type="InterPro" id="IPR000891">
    <property type="entry name" value="PYR_CT"/>
</dbReference>
<keyword evidence="4" id="KW-0479">Metal-binding</keyword>
<dbReference type="Gene3D" id="3.20.20.70">
    <property type="entry name" value="Aldolase class I"/>
    <property type="match status" value="1"/>
</dbReference>
<dbReference type="GO" id="GO:0046872">
    <property type="term" value="F:metal ion binding"/>
    <property type="evidence" value="ECO:0007669"/>
    <property type="project" value="UniProtKB-KW"/>
</dbReference>
<comment type="pathway">
    <text evidence="1">Metabolic intermediate metabolism; (S)-3-hydroxy-3-methylglutaryl-CoA degradation; acetoacetate from (S)-3-hydroxy-3-methylglutaryl-CoA: step 1/1.</text>
</comment>
<dbReference type="GO" id="GO:0006552">
    <property type="term" value="P:L-leucine catabolic process"/>
    <property type="evidence" value="ECO:0007669"/>
    <property type="project" value="TreeGrafter"/>
</dbReference>
<organism evidence="8 11">
    <name type="scientific">Parascaris univalens</name>
    <name type="common">Nematode worm</name>
    <dbReference type="NCBI Taxonomy" id="6257"/>
    <lineage>
        <taxon>Eukaryota</taxon>
        <taxon>Metazoa</taxon>
        <taxon>Ecdysozoa</taxon>
        <taxon>Nematoda</taxon>
        <taxon>Chromadorea</taxon>
        <taxon>Rhabditida</taxon>
        <taxon>Spirurina</taxon>
        <taxon>Ascaridomorpha</taxon>
        <taxon>Ascaridoidea</taxon>
        <taxon>Ascarididae</taxon>
        <taxon>Parascaris</taxon>
    </lineage>
</organism>
<evidence type="ECO:0000313" key="11">
    <source>
        <dbReference type="WBParaSite" id="PgR010_g061_t04"/>
    </source>
</evidence>
<evidence type="ECO:0000256" key="2">
    <source>
        <dbReference type="ARBA" id="ARBA00009405"/>
    </source>
</evidence>
<dbReference type="NCBIfam" id="NF004283">
    <property type="entry name" value="PRK05692.1"/>
    <property type="match status" value="1"/>
</dbReference>
<dbReference type="PANTHER" id="PTHR42738:SF7">
    <property type="entry name" value="HYDROXYMETHYLGLUTARYL-COA LYASE"/>
    <property type="match status" value="1"/>
</dbReference>
<proteinExistence type="inferred from homology"/>
<keyword evidence="8" id="KW-1185">Reference proteome</keyword>
<evidence type="ECO:0000313" key="10">
    <source>
        <dbReference type="WBParaSite" id="PgR010_g061_t03"/>
    </source>
</evidence>
<dbReference type="Proteomes" id="UP000887569">
    <property type="component" value="Unplaced"/>
</dbReference>
<dbReference type="Pfam" id="PF00682">
    <property type="entry name" value="HMGL-like"/>
    <property type="match status" value="1"/>
</dbReference>
<evidence type="ECO:0000313" key="8">
    <source>
        <dbReference type="Proteomes" id="UP000887569"/>
    </source>
</evidence>
<dbReference type="PROSITE" id="PS50991">
    <property type="entry name" value="PYR_CT"/>
    <property type="match status" value="1"/>
</dbReference>
<sequence length="372" mass="40771">MRGEISFPSSVISSRVCINRVKAVYASIVWKIYSTISENSIEFQMRRLLYPSRYSSRRYLEHTFKTGTDYKRTSFRIVEVGARDGLQNEKKIIPTEDKISLIERLVDCGLKCVEATSFVSPKWIPQMSDHNEVISRVRKREGVSYPVLIPNMAGLNNAIKNGSVNEIAVFTAASESFSRKNTNCSMEESSRRVREVIKAATSAQLTVRGYISCVIACPYDGVTSPTIVARITESLLDAGCYEVSLGDTIGVGSAGSVRRLLDCILSNNPVEQIAVHFHDTYGQALSNVLVAFDKGIRVADSSVAGLGGCPYAKGAAGNLATEDVVFMLDDLGVYTGIDLMGIVEVGNWICDQMGRENNSRVACAIRSKKSDL</sequence>
<evidence type="ECO:0000256" key="4">
    <source>
        <dbReference type="ARBA" id="ARBA00022723"/>
    </source>
</evidence>
<dbReference type="InterPro" id="IPR000138">
    <property type="entry name" value="HMG_CoA_lyase_AS"/>
</dbReference>
<protein>
    <recommendedName>
        <fullName evidence="3">hydroxymethylglutaryl-CoA lyase</fullName>
        <ecNumber evidence="3">4.1.3.4</ecNumber>
    </recommendedName>
</protein>
<comment type="similarity">
    <text evidence="2">Belongs to the HMG-CoA lyase family.</text>
</comment>
<dbReference type="InterPro" id="IPR043594">
    <property type="entry name" value="HMGL"/>
</dbReference>
<dbReference type="AlphaFoldDB" id="A0A915ANT6"/>
<dbReference type="WBParaSite" id="PgR010_g061_t02">
    <property type="protein sequence ID" value="PgR010_g061_t02"/>
    <property type="gene ID" value="PgR010_g061"/>
</dbReference>
<feature type="domain" description="Pyruvate carboxyltransferase" evidence="7">
    <location>
        <begin position="75"/>
        <end position="343"/>
    </location>
</feature>
<dbReference type="PANTHER" id="PTHR42738">
    <property type="entry name" value="HYDROXYMETHYLGLUTARYL-COA LYASE"/>
    <property type="match status" value="1"/>
</dbReference>